<feature type="region of interest" description="Disordered" evidence="1">
    <location>
        <begin position="87"/>
        <end position="106"/>
    </location>
</feature>
<gene>
    <name evidence="2" type="ORF">SBOR_3069</name>
</gene>
<dbReference type="Proteomes" id="UP000019487">
    <property type="component" value="Unassembled WGS sequence"/>
</dbReference>
<feature type="region of interest" description="Disordered" evidence="1">
    <location>
        <begin position="13"/>
        <end position="72"/>
    </location>
</feature>
<keyword evidence="3" id="KW-1185">Reference proteome</keyword>
<name>W9CIH7_SCLBF</name>
<evidence type="ECO:0000313" key="2">
    <source>
        <dbReference type="EMBL" id="ESZ96567.1"/>
    </source>
</evidence>
<feature type="region of interest" description="Disordered" evidence="1">
    <location>
        <begin position="151"/>
        <end position="171"/>
    </location>
</feature>
<proteinExistence type="predicted"/>
<evidence type="ECO:0000256" key="1">
    <source>
        <dbReference type="SAM" id="MobiDB-lite"/>
    </source>
</evidence>
<dbReference type="EMBL" id="AYSA01000134">
    <property type="protein sequence ID" value="ESZ96567.1"/>
    <property type="molecule type" value="Genomic_DNA"/>
</dbReference>
<reference evidence="2 3" key="1">
    <citation type="journal article" date="2014" name="Genome Announc.">
        <title>Draft genome sequence of Sclerotinia borealis, a psychrophilic plant pathogenic fungus.</title>
        <authorList>
            <person name="Mardanov A.V."/>
            <person name="Beletsky A.V."/>
            <person name="Kadnikov V.V."/>
            <person name="Ignatov A.N."/>
            <person name="Ravin N.V."/>
        </authorList>
    </citation>
    <scope>NUCLEOTIDE SEQUENCE [LARGE SCALE GENOMIC DNA]</scope>
    <source>
        <strain evidence="3">F-4157</strain>
    </source>
</reference>
<dbReference type="AlphaFoldDB" id="W9CIH7"/>
<dbReference type="HOGENOM" id="CLU_1396097_0_0_1"/>
<feature type="compositionally biased region" description="Low complexity" evidence="1">
    <location>
        <begin position="56"/>
        <end position="72"/>
    </location>
</feature>
<protein>
    <submittedName>
        <fullName evidence="2">Uncharacterized protein</fullName>
    </submittedName>
</protein>
<organism evidence="2 3">
    <name type="scientific">Sclerotinia borealis (strain F-4128)</name>
    <dbReference type="NCBI Taxonomy" id="1432307"/>
    <lineage>
        <taxon>Eukaryota</taxon>
        <taxon>Fungi</taxon>
        <taxon>Dikarya</taxon>
        <taxon>Ascomycota</taxon>
        <taxon>Pezizomycotina</taxon>
        <taxon>Leotiomycetes</taxon>
        <taxon>Helotiales</taxon>
        <taxon>Sclerotiniaceae</taxon>
        <taxon>Sclerotinia</taxon>
    </lineage>
</organism>
<accession>W9CIH7</accession>
<evidence type="ECO:0000313" key="3">
    <source>
        <dbReference type="Proteomes" id="UP000019487"/>
    </source>
</evidence>
<comment type="caution">
    <text evidence="2">The sequence shown here is derived from an EMBL/GenBank/DDBJ whole genome shotgun (WGS) entry which is preliminary data.</text>
</comment>
<dbReference type="OrthoDB" id="3538336at2759"/>
<sequence>MPWATLLERRAQSSYAYNGRAPPNLSDAGEKSTGHESPPEKMLSPSDPDRRFSFVSPTPTTSTPTKIDSSPKVISEEALLALTAEPLSHGGAWSSPPSNPNPKPRNRFIERIYTGIGEHHQKTASELARETLWMKKRKTTLQDKKWEAQEAEMDKVRSRERWTRFTDEREW</sequence>
<feature type="compositionally biased region" description="Basic and acidic residues" evidence="1">
    <location>
        <begin position="28"/>
        <end position="39"/>
    </location>
</feature>